<accession>A0A7R9KZZ5</accession>
<keyword evidence="2" id="KW-0732">Signal</keyword>
<dbReference type="Pfam" id="PF00059">
    <property type="entry name" value="Lectin_C"/>
    <property type="match status" value="2"/>
</dbReference>
<dbReference type="EMBL" id="OC865356">
    <property type="protein sequence ID" value="CAD7632295.1"/>
    <property type="molecule type" value="Genomic_DNA"/>
</dbReference>
<organism evidence="4">
    <name type="scientific">Medioppia subpectinata</name>
    <dbReference type="NCBI Taxonomy" id="1979941"/>
    <lineage>
        <taxon>Eukaryota</taxon>
        <taxon>Metazoa</taxon>
        <taxon>Ecdysozoa</taxon>
        <taxon>Arthropoda</taxon>
        <taxon>Chelicerata</taxon>
        <taxon>Arachnida</taxon>
        <taxon>Acari</taxon>
        <taxon>Acariformes</taxon>
        <taxon>Sarcoptiformes</taxon>
        <taxon>Oribatida</taxon>
        <taxon>Brachypylina</taxon>
        <taxon>Oppioidea</taxon>
        <taxon>Oppiidae</taxon>
        <taxon>Medioppia</taxon>
    </lineage>
</organism>
<dbReference type="OrthoDB" id="6480597at2759"/>
<dbReference type="Proteomes" id="UP000759131">
    <property type="component" value="Unassembled WGS sequence"/>
</dbReference>
<feature type="domain" description="C-type lectin" evidence="3">
    <location>
        <begin position="35"/>
        <end position="152"/>
    </location>
</feature>
<evidence type="ECO:0000313" key="4">
    <source>
        <dbReference type="EMBL" id="CAD7632295.1"/>
    </source>
</evidence>
<evidence type="ECO:0000256" key="2">
    <source>
        <dbReference type="SAM" id="SignalP"/>
    </source>
</evidence>
<dbReference type="EMBL" id="CAJPIZ010010781">
    <property type="protein sequence ID" value="CAG2112725.1"/>
    <property type="molecule type" value="Genomic_DNA"/>
</dbReference>
<dbReference type="PROSITE" id="PS00615">
    <property type="entry name" value="C_TYPE_LECTIN_1"/>
    <property type="match status" value="2"/>
</dbReference>
<feature type="chain" id="PRO_5036211057" description="C-type lectin domain-containing protein" evidence="2">
    <location>
        <begin position="21"/>
        <end position="610"/>
    </location>
</feature>
<feature type="signal peptide" evidence="2">
    <location>
        <begin position="1"/>
        <end position="20"/>
    </location>
</feature>
<evidence type="ECO:0000256" key="1">
    <source>
        <dbReference type="ARBA" id="ARBA00023157"/>
    </source>
</evidence>
<dbReference type="Gene3D" id="3.10.100.10">
    <property type="entry name" value="Mannose-Binding Protein A, subunit A"/>
    <property type="match status" value="2"/>
</dbReference>
<feature type="domain" description="C-type lectin" evidence="3">
    <location>
        <begin position="338"/>
        <end position="454"/>
    </location>
</feature>
<dbReference type="CDD" id="cd00037">
    <property type="entry name" value="CLECT"/>
    <property type="match status" value="2"/>
</dbReference>
<name>A0A7R9KZZ5_9ACAR</name>
<dbReference type="SUPFAM" id="SSF56436">
    <property type="entry name" value="C-type lectin-like"/>
    <property type="match status" value="2"/>
</dbReference>
<keyword evidence="1" id="KW-1015">Disulfide bond</keyword>
<dbReference type="InterPro" id="IPR016187">
    <property type="entry name" value="CTDL_fold"/>
</dbReference>
<protein>
    <recommendedName>
        <fullName evidence="3">C-type lectin domain-containing protein</fullName>
    </recommendedName>
</protein>
<dbReference type="InterPro" id="IPR016186">
    <property type="entry name" value="C-type_lectin-like/link_sf"/>
</dbReference>
<dbReference type="InterPro" id="IPR018378">
    <property type="entry name" value="C-type_lectin_CS"/>
</dbReference>
<dbReference type="AlphaFoldDB" id="A0A7R9KZZ5"/>
<dbReference type="SMART" id="SM00034">
    <property type="entry name" value="CLECT"/>
    <property type="match status" value="2"/>
</dbReference>
<evidence type="ECO:0000259" key="3">
    <source>
        <dbReference type="PROSITE" id="PS50041"/>
    </source>
</evidence>
<proteinExistence type="predicted"/>
<sequence>MYMLYMLLLIICLNAKLITSESACGEGWDAFHDEYYDICYKYYPGALGDYAIVATACRGELESSLPTINSQDEQLFLNKLINKYKIVDSVWLDAGVKDKHIVWTDSTSADYENWIPGRQINNSNCVEMVTDHAHIGQWLDEPCNKKNAYLCKRVVMWSGQRTERLIRDNRRVLDNYMKHTTILLNSAIAIIEHLLVAQQDTDAKMALLEQTKVPIGFIYTQLPDQADPKTLWPAYTWSDVTATYAGQFFRAEGSGSLAFGKGVRAENAPRLSNVHYESTVDYAKDIELIPGDWSKYIYSGSEITGATDYFLKFWMTEVTLSNSEGVCGDGWDLFHDDYYDICYQYHSGVAEYHDMVKFCKSIQDSSLPTINSKAEQDFLNNMIVKYKMVDNVWLDAGVKDKHIVWTDRSSGEYENWMSGRPVKDSNCVEMLVDEINRGKWADEPCTKMNGYICKRVVLWSDQETERLIRDSRRILDATVQRITQLEHNQVPIGFIYVQMPSQADPKTLWPAYTWSDVTAAYAGQFFRADGGGSQGFGKGVQGENAPRFASIQRKDGGPMTGYSLDMRPGVWSDWIFSGADGNIKIYNRYLMSGGEVRPINQAIRIFKRTT</sequence>
<gene>
    <name evidence="4" type="ORF">OSB1V03_LOCUS12700</name>
</gene>
<dbReference type="InterPro" id="IPR050111">
    <property type="entry name" value="C-type_lectin/snaclec_domain"/>
</dbReference>
<reference evidence="4" key="1">
    <citation type="submission" date="2020-11" db="EMBL/GenBank/DDBJ databases">
        <authorList>
            <person name="Tran Van P."/>
        </authorList>
    </citation>
    <scope>NUCLEOTIDE SEQUENCE</scope>
</reference>
<evidence type="ECO:0000313" key="5">
    <source>
        <dbReference type="Proteomes" id="UP000759131"/>
    </source>
</evidence>
<keyword evidence="5" id="KW-1185">Reference proteome</keyword>
<dbReference type="PANTHER" id="PTHR22803">
    <property type="entry name" value="MANNOSE, PHOSPHOLIPASE, LECTIN RECEPTOR RELATED"/>
    <property type="match status" value="1"/>
</dbReference>
<dbReference type="InterPro" id="IPR001304">
    <property type="entry name" value="C-type_lectin-like"/>
</dbReference>
<dbReference type="PROSITE" id="PS50041">
    <property type="entry name" value="C_TYPE_LECTIN_2"/>
    <property type="match status" value="2"/>
</dbReference>